<feature type="domain" description="F-box" evidence="8">
    <location>
        <begin position="26"/>
        <end position="72"/>
    </location>
</feature>
<feature type="domain" description="JmjC" evidence="9">
    <location>
        <begin position="262"/>
        <end position="423"/>
    </location>
</feature>
<gene>
    <name evidence="10" type="ORF">WJX74_004806</name>
</gene>
<evidence type="ECO:0000256" key="6">
    <source>
        <dbReference type="ARBA" id="ARBA00023242"/>
    </source>
</evidence>
<name>A0AAW1RZV3_9CHLO</name>
<organism evidence="10 11">
    <name type="scientific">Apatococcus lobatus</name>
    <dbReference type="NCBI Taxonomy" id="904363"/>
    <lineage>
        <taxon>Eukaryota</taxon>
        <taxon>Viridiplantae</taxon>
        <taxon>Chlorophyta</taxon>
        <taxon>core chlorophytes</taxon>
        <taxon>Trebouxiophyceae</taxon>
        <taxon>Chlorellales</taxon>
        <taxon>Chlorellaceae</taxon>
        <taxon>Apatococcus</taxon>
    </lineage>
</organism>
<keyword evidence="6" id="KW-0539">Nucleus</keyword>
<keyword evidence="5" id="KW-0408">Iron</keyword>
<comment type="subcellular location">
    <subcellularLocation>
        <location evidence="1">Nucleus</location>
    </subcellularLocation>
</comment>
<dbReference type="GO" id="GO:0005634">
    <property type="term" value="C:nucleus"/>
    <property type="evidence" value="ECO:0007669"/>
    <property type="project" value="UniProtKB-SubCell"/>
</dbReference>
<dbReference type="Pfam" id="PF13621">
    <property type="entry name" value="Cupin_8"/>
    <property type="match status" value="1"/>
</dbReference>
<feature type="compositionally biased region" description="Basic and acidic residues" evidence="7">
    <location>
        <begin position="512"/>
        <end position="521"/>
    </location>
</feature>
<evidence type="ECO:0000259" key="8">
    <source>
        <dbReference type="PROSITE" id="PS50181"/>
    </source>
</evidence>
<dbReference type="FunFam" id="2.60.120.650:FF:000045">
    <property type="entry name" value="F-box protein At1g78280"/>
    <property type="match status" value="1"/>
</dbReference>
<dbReference type="SUPFAM" id="SSF81383">
    <property type="entry name" value="F-box domain"/>
    <property type="match status" value="1"/>
</dbReference>
<evidence type="ECO:0000313" key="11">
    <source>
        <dbReference type="Proteomes" id="UP001438707"/>
    </source>
</evidence>
<dbReference type="AlphaFoldDB" id="A0AAW1RZV3"/>
<dbReference type="PROSITE" id="PS50181">
    <property type="entry name" value="FBOX"/>
    <property type="match status" value="1"/>
</dbReference>
<dbReference type="PANTHER" id="PTHR12480:SF21">
    <property type="entry name" value="JMJC DOMAIN-CONTAINING PROTEIN 8"/>
    <property type="match status" value="1"/>
</dbReference>
<evidence type="ECO:0000256" key="4">
    <source>
        <dbReference type="ARBA" id="ARBA00023002"/>
    </source>
</evidence>
<evidence type="ECO:0000313" key="10">
    <source>
        <dbReference type="EMBL" id="KAK9838862.1"/>
    </source>
</evidence>
<keyword evidence="11" id="KW-1185">Reference proteome</keyword>
<evidence type="ECO:0008006" key="12">
    <source>
        <dbReference type="Google" id="ProtNLM"/>
    </source>
</evidence>
<dbReference type="GO" id="GO:0016491">
    <property type="term" value="F:oxidoreductase activity"/>
    <property type="evidence" value="ECO:0007669"/>
    <property type="project" value="UniProtKB-KW"/>
</dbReference>
<evidence type="ECO:0000256" key="2">
    <source>
        <dbReference type="ARBA" id="ARBA00006801"/>
    </source>
</evidence>
<comment type="similarity">
    <text evidence="2">Belongs to the JARID1 histone demethylase family.</text>
</comment>
<reference evidence="10 11" key="1">
    <citation type="journal article" date="2024" name="Nat. Commun.">
        <title>Phylogenomics reveals the evolutionary origins of lichenization in chlorophyte algae.</title>
        <authorList>
            <person name="Puginier C."/>
            <person name="Libourel C."/>
            <person name="Otte J."/>
            <person name="Skaloud P."/>
            <person name="Haon M."/>
            <person name="Grisel S."/>
            <person name="Petersen M."/>
            <person name="Berrin J.G."/>
            <person name="Delaux P.M."/>
            <person name="Dal Grande F."/>
            <person name="Keller J."/>
        </authorList>
    </citation>
    <scope>NUCLEOTIDE SEQUENCE [LARGE SCALE GENOMIC DNA]</scope>
    <source>
        <strain evidence="10 11">SAG 2145</strain>
    </source>
</reference>
<keyword evidence="4" id="KW-0560">Oxidoreductase</keyword>
<evidence type="ECO:0000259" key="9">
    <source>
        <dbReference type="PROSITE" id="PS51184"/>
    </source>
</evidence>
<protein>
    <recommendedName>
        <fullName evidence="12">JmjC domain-containing protein</fullName>
    </recommendedName>
</protein>
<keyword evidence="3" id="KW-0479">Metal-binding</keyword>
<dbReference type="InterPro" id="IPR036047">
    <property type="entry name" value="F-box-like_dom_sf"/>
</dbReference>
<feature type="region of interest" description="Disordered" evidence="7">
    <location>
        <begin position="512"/>
        <end position="533"/>
    </location>
</feature>
<dbReference type="Pfam" id="PF12937">
    <property type="entry name" value="F-box-like"/>
    <property type="match status" value="1"/>
</dbReference>
<dbReference type="Gene3D" id="2.60.120.650">
    <property type="entry name" value="Cupin"/>
    <property type="match status" value="1"/>
</dbReference>
<evidence type="ECO:0000256" key="3">
    <source>
        <dbReference type="ARBA" id="ARBA00022723"/>
    </source>
</evidence>
<sequence length="533" mass="59831">MIRHPRVQPYGNWLAAGGTNCRQRGLGQLALLEDQLLLQVLGHLPAEALASLAASSRSLYCFANHEDLWRHMTLQELGCTFCFTGSWRCTYISSKVNATTYLASQHPSSSQSAVIRKPSHESAKLSRTGKRKAAQPQISAPWDAQLHISSFYSDLLYQPWHCAHVPLKASWLAGDAVSRLAHLAPADFRQHFEIPNRPVILTDVVSKWPAMHKWSRKHLRKAFRNTRVIVGEYPMDFDKYLTYMDGNADEMPLYLFDKHFADKAPSLAQDYQLPPQFSDDLFAAMGEKDRPDHRWLIFGPARSGSSFHQDPNATSAWNAVIYGSKKWILYPPHITPPGVHASADGADVAAPLSLTEWFMNFHKQARKGPHPAIETTVRAGELLFVPRGWWHMAINLEETLAITHNYVSTVNLPHVLKFLGSGREDLVSGCAIQDRVFLHDRFIAALRKHNPEALAGAQLPPISRTPSKKLLSHLFQNSSPDVRAHDLNLNCTNNATAEIGYMVRNHMPPAHRGEQDFKNHWTEPSGCGMGSDM</sequence>
<comment type="caution">
    <text evidence="10">The sequence shown here is derived from an EMBL/GenBank/DDBJ whole genome shotgun (WGS) entry which is preliminary data.</text>
</comment>
<dbReference type="Proteomes" id="UP001438707">
    <property type="component" value="Unassembled WGS sequence"/>
</dbReference>
<evidence type="ECO:0000256" key="5">
    <source>
        <dbReference type="ARBA" id="ARBA00023004"/>
    </source>
</evidence>
<evidence type="ECO:0000256" key="1">
    <source>
        <dbReference type="ARBA" id="ARBA00004123"/>
    </source>
</evidence>
<evidence type="ECO:0000256" key="7">
    <source>
        <dbReference type="SAM" id="MobiDB-lite"/>
    </source>
</evidence>
<feature type="region of interest" description="Disordered" evidence="7">
    <location>
        <begin position="112"/>
        <end position="136"/>
    </location>
</feature>
<dbReference type="SUPFAM" id="SSF51197">
    <property type="entry name" value="Clavaminate synthase-like"/>
    <property type="match status" value="1"/>
</dbReference>
<dbReference type="Gene3D" id="1.20.1280.50">
    <property type="match status" value="1"/>
</dbReference>
<accession>A0AAW1RZV3</accession>
<dbReference type="GO" id="GO:0046872">
    <property type="term" value="F:metal ion binding"/>
    <property type="evidence" value="ECO:0007669"/>
    <property type="project" value="UniProtKB-KW"/>
</dbReference>
<dbReference type="InterPro" id="IPR001810">
    <property type="entry name" value="F-box_dom"/>
</dbReference>
<dbReference type="InterPro" id="IPR041667">
    <property type="entry name" value="Cupin_8"/>
</dbReference>
<proteinExistence type="inferred from homology"/>
<dbReference type="GO" id="GO:0000987">
    <property type="term" value="F:cis-regulatory region sequence-specific DNA binding"/>
    <property type="evidence" value="ECO:0007669"/>
    <property type="project" value="TreeGrafter"/>
</dbReference>
<dbReference type="SMART" id="SM00558">
    <property type="entry name" value="JmjC"/>
    <property type="match status" value="1"/>
</dbReference>
<dbReference type="InterPro" id="IPR003347">
    <property type="entry name" value="JmjC_dom"/>
</dbReference>
<dbReference type="EMBL" id="JALJOS010000005">
    <property type="protein sequence ID" value="KAK9838862.1"/>
    <property type="molecule type" value="Genomic_DNA"/>
</dbReference>
<dbReference type="PROSITE" id="PS51184">
    <property type="entry name" value="JMJC"/>
    <property type="match status" value="1"/>
</dbReference>
<dbReference type="InterPro" id="IPR050910">
    <property type="entry name" value="JMJD6_ArgDemeth/LysHydrox"/>
</dbReference>
<dbReference type="PANTHER" id="PTHR12480">
    <property type="entry name" value="ARGININE DEMETHYLASE AND LYSYL-HYDROXYLASE JMJD"/>
    <property type="match status" value="1"/>
</dbReference>